<feature type="region of interest" description="Disordered" evidence="1">
    <location>
        <begin position="1"/>
        <end position="22"/>
    </location>
</feature>
<protein>
    <recommendedName>
        <fullName evidence="4">PPE family protein</fullName>
    </recommendedName>
</protein>
<organism evidence="2 3">
    <name type="scientific">Amycolatopsis tucumanensis</name>
    <dbReference type="NCBI Taxonomy" id="401106"/>
    <lineage>
        <taxon>Bacteria</taxon>
        <taxon>Bacillati</taxon>
        <taxon>Actinomycetota</taxon>
        <taxon>Actinomycetes</taxon>
        <taxon>Pseudonocardiales</taxon>
        <taxon>Pseudonocardiaceae</taxon>
        <taxon>Amycolatopsis</taxon>
    </lineage>
</organism>
<accession>A0ABP7JB35</accession>
<evidence type="ECO:0000256" key="1">
    <source>
        <dbReference type="SAM" id="MobiDB-lite"/>
    </source>
</evidence>
<dbReference type="EMBL" id="BAABCM010000011">
    <property type="protein sequence ID" value="GAA3839028.1"/>
    <property type="molecule type" value="Genomic_DNA"/>
</dbReference>
<evidence type="ECO:0000313" key="3">
    <source>
        <dbReference type="Proteomes" id="UP001501624"/>
    </source>
</evidence>
<feature type="region of interest" description="Disordered" evidence="1">
    <location>
        <begin position="384"/>
        <end position="415"/>
    </location>
</feature>
<feature type="region of interest" description="Disordered" evidence="1">
    <location>
        <begin position="463"/>
        <end position="483"/>
    </location>
</feature>
<sequence length="623" mass="61187">MELSDVGGGVQDVTADPSSPYYIGPIGHDHTSGDEIREEVTKQVDEEIAKGWLGDVVTPLLRDETIQRRYEQRIVAVRDSVDDGVEIRDHGPAPSSLWDNATHQQMLDAITTNADSAAVAVTSEEWVRLGKELTEHQQNLADAINDSLADWQGEGGDAARKHLADVGLWLGNTAKGATLTGRQQEIHSQALNETQKQMAANPPVNFDVQAANAHLQTITDPVVYAQQAQLDQQALQQSEAARQQAARIMTQYDDTVAGATITPAFVAPPKLGGPNAQIASLRTGATGPASARIPATEAGAAQAASLRSAPTAGAPAAAGAGTGDVTAAVAAANLNPPSLPTGTSVPGTAVPGLDTSGAGTGVGAPALNTYSGASGYGSGTGAVPHLSTPDYPTGTPGNYSGGTLENHASVPDLDIPDSTVAASAVDTGTSGSSSARMPTIGYSGGINGDSIASRLGGPTVSGNPLAGLDSVSGPAGTPLGGGTSTGAKGLGGAGGAGAAALKGLGGGAGGSGLGGLGGVGGASGASGARLAAGGVAGASGAAAAAEEAAAARGAAGATGAAGRAGTPAAGGMAPHGGKGQGAEDKEHRVADYLEGDPDLFEGGDVVAPPVIGDWKKNKQEEKK</sequence>
<feature type="compositionally biased region" description="Low complexity" evidence="1">
    <location>
        <begin position="558"/>
        <end position="572"/>
    </location>
</feature>
<feature type="region of interest" description="Disordered" evidence="1">
    <location>
        <begin position="558"/>
        <end position="623"/>
    </location>
</feature>
<evidence type="ECO:0000313" key="2">
    <source>
        <dbReference type="EMBL" id="GAA3839028.1"/>
    </source>
</evidence>
<dbReference type="SUPFAM" id="SSF140459">
    <property type="entry name" value="PE/PPE dimer-like"/>
    <property type="match status" value="1"/>
</dbReference>
<dbReference type="RefSeq" id="WP_237335349.1">
    <property type="nucleotide sequence ID" value="NZ_BAABCM010000011.1"/>
</dbReference>
<dbReference type="Proteomes" id="UP001501624">
    <property type="component" value="Unassembled WGS sequence"/>
</dbReference>
<proteinExistence type="predicted"/>
<feature type="compositionally biased region" description="Basic and acidic residues" evidence="1">
    <location>
        <begin position="613"/>
        <end position="623"/>
    </location>
</feature>
<evidence type="ECO:0008006" key="4">
    <source>
        <dbReference type="Google" id="ProtNLM"/>
    </source>
</evidence>
<feature type="compositionally biased region" description="Gly residues" evidence="1">
    <location>
        <begin position="1"/>
        <end position="10"/>
    </location>
</feature>
<dbReference type="Gene3D" id="1.20.1260.20">
    <property type="entry name" value="PPE superfamily"/>
    <property type="match status" value="1"/>
</dbReference>
<comment type="caution">
    <text evidence="2">The sequence shown here is derived from an EMBL/GenBank/DDBJ whole genome shotgun (WGS) entry which is preliminary data.</text>
</comment>
<reference evidence="3" key="1">
    <citation type="journal article" date="2019" name="Int. J. Syst. Evol. Microbiol.">
        <title>The Global Catalogue of Microorganisms (GCM) 10K type strain sequencing project: providing services to taxonomists for standard genome sequencing and annotation.</title>
        <authorList>
            <consortium name="The Broad Institute Genomics Platform"/>
            <consortium name="The Broad Institute Genome Sequencing Center for Infectious Disease"/>
            <person name="Wu L."/>
            <person name="Ma J."/>
        </authorList>
    </citation>
    <scope>NUCLEOTIDE SEQUENCE [LARGE SCALE GENOMIC DNA]</scope>
    <source>
        <strain evidence="3">JCM 17017</strain>
    </source>
</reference>
<feature type="compositionally biased region" description="Basic and acidic residues" evidence="1">
    <location>
        <begin position="581"/>
        <end position="591"/>
    </location>
</feature>
<keyword evidence="3" id="KW-1185">Reference proteome</keyword>
<name>A0ABP7JB35_9PSEU</name>
<dbReference type="InterPro" id="IPR038332">
    <property type="entry name" value="PPE_sf"/>
</dbReference>
<gene>
    <name evidence="2" type="ORF">GCM10022380_66560</name>
</gene>